<gene>
    <name evidence="3" type="ORF">DM01DRAFT_1340835</name>
</gene>
<evidence type="ECO:0000313" key="4">
    <source>
        <dbReference type="Proteomes" id="UP000242146"/>
    </source>
</evidence>
<evidence type="ECO:0000259" key="2">
    <source>
        <dbReference type="PROSITE" id="PS50280"/>
    </source>
</evidence>
<dbReference type="GO" id="GO:0005634">
    <property type="term" value="C:nucleus"/>
    <property type="evidence" value="ECO:0007669"/>
    <property type="project" value="TreeGrafter"/>
</dbReference>
<dbReference type="AlphaFoldDB" id="A0A1X2G2W9"/>
<dbReference type="CDD" id="cd20071">
    <property type="entry name" value="SET_SMYD"/>
    <property type="match status" value="1"/>
</dbReference>
<accession>A0A1X2G2W9</accession>
<dbReference type="PANTHER" id="PTHR12197:SF251">
    <property type="entry name" value="EG:BACR7C10.4 PROTEIN"/>
    <property type="match status" value="1"/>
</dbReference>
<dbReference type="SUPFAM" id="SSF82199">
    <property type="entry name" value="SET domain"/>
    <property type="match status" value="1"/>
</dbReference>
<dbReference type="InterPro" id="IPR046341">
    <property type="entry name" value="SET_dom_sf"/>
</dbReference>
<feature type="region of interest" description="Disordered" evidence="1">
    <location>
        <begin position="490"/>
        <end position="511"/>
    </location>
</feature>
<evidence type="ECO:0000256" key="1">
    <source>
        <dbReference type="SAM" id="MobiDB-lite"/>
    </source>
</evidence>
<feature type="domain" description="SET" evidence="2">
    <location>
        <begin position="22"/>
        <end position="274"/>
    </location>
</feature>
<proteinExistence type="predicted"/>
<name>A0A1X2G2W9_9FUNG</name>
<dbReference type="Pfam" id="PF00856">
    <property type="entry name" value="SET"/>
    <property type="match status" value="1"/>
</dbReference>
<dbReference type="Gene3D" id="2.170.270.10">
    <property type="entry name" value="SET domain"/>
    <property type="match status" value="1"/>
</dbReference>
<feature type="region of interest" description="Disordered" evidence="1">
    <location>
        <begin position="193"/>
        <end position="219"/>
    </location>
</feature>
<dbReference type="Proteomes" id="UP000242146">
    <property type="component" value="Unassembled WGS sequence"/>
</dbReference>
<evidence type="ECO:0000313" key="3">
    <source>
        <dbReference type="EMBL" id="ORX43204.1"/>
    </source>
</evidence>
<dbReference type="STRING" id="101127.A0A1X2G2W9"/>
<comment type="caution">
    <text evidence="3">The sequence shown here is derived from an EMBL/GenBank/DDBJ whole genome shotgun (WGS) entry which is preliminary data.</text>
</comment>
<dbReference type="InterPro" id="IPR050869">
    <property type="entry name" value="H3K4_H4K5_MeTrfase"/>
</dbReference>
<dbReference type="InterPro" id="IPR001214">
    <property type="entry name" value="SET_dom"/>
</dbReference>
<protein>
    <recommendedName>
        <fullName evidence="2">SET domain-containing protein</fullName>
    </recommendedName>
</protein>
<reference evidence="3 4" key="1">
    <citation type="submission" date="2016-07" db="EMBL/GenBank/DDBJ databases">
        <title>Pervasive Adenine N6-methylation of Active Genes in Fungi.</title>
        <authorList>
            <consortium name="DOE Joint Genome Institute"/>
            <person name="Mondo S.J."/>
            <person name="Dannebaum R.O."/>
            <person name="Kuo R.C."/>
            <person name="Labutti K."/>
            <person name="Haridas S."/>
            <person name="Kuo A."/>
            <person name="Salamov A."/>
            <person name="Ahrendt S.R."/>
            <person name="Lipzen A."/>
            <person name="Sullivan W."/>
            <person name="Andreopoulos W.B."/>
            <person name="Clum A."/>
            <person name="Lindquist E."/>
            <person name="Daum C."/>
            <person name="Ramamoorthy G.K."/>
            <person name="Gryganskyi A."/>
            <person name="Culley D."/>
            <person name="Magnuson J.K."/>
            <person name="James T.Y."/>
            <person name="O'Malley M.A."/>
            <person name="Stajich J.E."/>
            <person name="Spatafora J.W."/>
            <person name="Visel A."/>
            <person name="Grigoriev I.V."/>
        </authorList>
    </citation>
    <scope>NUCLEOTIDE SEQUENCE [LARGE SCALE GENOMIC DNA]</scope>
    <source>
        <strain evidence="3 4">NRRL 3301</strain>
    </source>
</reference>
<feature type="compositionally biased region" description="Acidic residues" evidence="1">
    <location>
        <begin position="498"/>
        <end position="509"/>
    </location>
</feature>
<dbReference type="EMBL" id="MCGT01000057">
    <property type="protein sequence ID" value="ORX43204.1"/>
    <property type="molecule type" value="Genomic_DNA"/>
</dbReference>
<organism evidence="3 4">
    <name type="scientific">Hesseltinella vesiculosa</name>
    <dbReference type="NCBI Taxonomy" id="101127"/>
    <lineage>
        <taxon>Eukaryota</taxon>
        <taxon>Fungi</taxon>
        <taxon>Fungi incertae sedis</taxon>
        <taxon>Mucoromycota</taxon>
        <taxon>Mucoromycotina</taxon>
        <taxon>Mucoromycetes</taxon>
        <taxon>Mucorales</taxon>
        <taxon>Cunninghamellaceae</taxon>
        <taxon>Hesseltinella</taxon>
    </lineage>
</organism>
<sequence>MLDAAKYNLSTVVNQNQFLDAVDLEVRSIVGRTLVAKRALVPGESVLVEQPLLQYFLQPSCRSSLSPYYTKAMWKQLNKYVVELDQDQSSPFVPGLPAATLAYLQIDPPPLRQRIKRTPSVDHADLDFFYYPNLDMDHPTVQLIVGYCRNVTCEIALFQHVEAEQLATFLLKIYGNAHTVALDRQSLARKGCATTHSAKKHRRSTTYADRYQSAPWPPSPLGPRPSIALMTWGSKFTHSCSPNLLLHFDNASNTMTFTVTRPVTAGEVLTFSYLPENDDLGGLICGTTRDRRRKLNQFKFFDCGCDRCNAKDINGRCNCSTCDSDAVTSFNGLSGAWQCDRCGSTELPEFLLLDKGEAYASSMVTALATKLRDPDQAGEVVTMIEPYLMEDLIPTLPRTHWTFGYAQGLLAWYHLDLLPSTFGTGLASQLNATSSGLREASVFLNDYLHDALWSSNPLPVFMASWMVLSPVIQAVTRGTEEKQYRVQEKVLRQRSDSDDSSSDEDEAPEAPELLAPLVLPMPEEWQKDVLAIHHTVMNLWLPTVNAVFQQPPALIADRIRQIQQWSLRIQESMAL</sequence>
<keyword evidence="4" id="KW-1185">Reference proteome</keyword>
<dbReference type="PROSITE" id="PS50280">
    <property type="entry name" value="SET"/>
    <property type="match status" value="1"/>
</dbReference>
<dbReference type="PANTHER" id="PTHR12197">
    <property type="entry name" value="HISTONE-LYSINE N-METHYLTRANSFERASE SMYD"/>
    <property type="match status" value="1"/>
</dbReference>
<dbReference type="OrthoDB" id="265717at2759"/>